<keyword evidence="3" id="KW-1185">Reference proteome</keyword>
<accession>A0ABS6URZ9</accession>
<evidence type="ECO:0000259" key="1">
    <source>
        <dbReference type="Pfam" id="PF04248"/>
    </source>
</evidence>
<evidence type="ECO:0000313" key="2">
    <source>
        <dbReference type="EMBL" id="MBW0135031.1"/>
    </source>
</evidence>
<organism evidence="2 3">
    <name type="scientific">Pseudonocardia abyssalis</name>
    <dbReference type="NCBI Taxonomy" id="2792008"/>
    <lineage>
        <taxon>Bacteria</taxon>
        <taxon>Bacillati</taxon>
        <taxon>Actinomycetota</taxon>
        <taxon>Actinomycetes</taxon>
        <taxon>Pseudonocardiales</taxon>
        <taxon>Pseudonocardiaceae</taxon>
        <taxon>Pseudonocardia</taxon>
    </lineage>
</organism>
<dbReference type="PANTHER" id="PTHR34310:SF5">
    <property type="entry name" value="DUF427 DOMAIN PROTEIN (AFU_ORTHOLOGUE AFUA_3G02220)"/>
    <property type="match status" value="1"/>
</dbReference>
<sequence>MTRSAWVGDERIAVSDDVVMVEGNAYFPASAVRPGVLTPSSTTSVCPWKGRARYFTVTVDGVELPDGAWTYPRPLPLARRVKGRIAFWGGVAVRQE</sequence>
<reference evidence="2 3" key="1">
    <citation type="submission" date="2020-11" db="EMBL/GenBank/DDBJ databases">
        <title>Pseudonocardia abyssalis sp. nov. and Pseudonocardia oceani sp. nov., description and phylogenomic analysis of two novel actinomycetes isolated from the deep Southern Ocean.</title>
        <authorList>
            <person name="Parra J."/>
        </authorList>
    </citation>
    <scope>NUCLEOTIDE SEQUENCE [LARGE SCALE GENOMIC DNA]</scope>
    <source>
        <strain evidence="2 3">KRD-168</strain>
    </source>
</reference>
<dbReference type="EMBL" id="JADQDK010000001">
    <property type="protein sequence ID" value="MBW0135031.1"/>
    <property type="molecule type" value="Genomic_DNA"/>
</dbReference>
<feature type="domain" description="DUF427" evidence="1">
    <location>
        <begin position="6"/>
        <end position="89"/>
    </location>
</feature>
<gene>
    <name evidence="2" type="ORF">I4I81_12290</name>
</gene>
<dbReference type="InterPro" id="IPR007361">
    <property type="entry name" value="DUF427"/>
</dbReference>
<dbReference type="Proteomes" id="UP000694287">
    <property type="component" value="Unassembled WGS sequence"/>
</dbReference>
<comment type="caution">
    <text evidence="2">The sequence shown here is derived from an EMBL/GenBank/DDBJ whole genome shotgun (WGS) entry which is preliminary data.</text>
</comment>
<proteinExistence type="predicted"/>
<protein>
    <submittedName>
        <fullName evidence="2">DUF427 domain-containing protein</fullName>
    </submittedName>
</protein>
<dbReference type="Pfam" id="PF04248">
    <property type="entry name" value="NTP_transf_9"/>
    <property type="match status" value="1"/>
</dbReference>
<evidence type="ECO:0000313" key="3">
    <source>
        <dbReference type="Proteomes" id="UP000694287"/>
    </source>
</evidence>
<name>A0ABS6URZ9_9PSEU</name>
<dbReference type="PANTHER" id="PTHR34310">
    <property type="entry name" value="DUF427 DOMAIN PROTEIN (AFU_ORTHOLOGUE AFUA_3G02220)"/>
    <property type="match status" value="1"/>
</dbReference>